<evidence type="ECO:0000313" key="3">
    <source>
        <dbReference type="EMBL" id="RXG47908.1"/>
    </source>
</evidence>
<feature type="domain" description="Carboxylesterase type B" evidence="2">
    <location>
        <begin position="265"/>
        <end position="613"/>
    </location>
</feature>
<sequence length="775" mass="84631">MRGQLHEKQYQSPLYDPLAIAQPLVASIIIRGSLLGLAAFLGLIGAYGTATVVVSSALSQAVAWNIKIQRPTGYLSNNEAHDACMLVASHQNATEWNLLIGDRGIVDTLLNKPMFLVPSGEGVDMAASWFWFANLVQLVAMTFVAGQKGWDGVALVLLLGLHWAVFNIFPRSGLVHSWLQTEGIDAVLKSYELGGRMAMMGAIQAFSKSKITRWMDDIIVPHPRRDALLSCIEGKAMFGPEFSETNGLGCQASKCPDSPGTTGLTVRTSTGTFTGLIDPEFPNTRQFRAIPFAEPPVGSRRWLPPQKLSSSPDEHRYATKYPPSCPQFVTALESMWNLPLTKGNLVYNGAQNDTSGLVGEATSEDCLHLAVWTPTGEVPEGGFPVLFFMTGGGFYIGGVNLPWQIPTSWVERSRSHIVVSVNYRLNIFGFPGARGLAGGQQNLGILDQRAALEWVHDNVAAFGGNPERIMQWGRSAGAIAADIHAYAYHEDPIAQSYYMESGTAFSFAGAEPSYSSFSFVAQNVGCEAPCGVDCDDEDGKAELDCMRQVSMVQISNFIGQYGDRMERPALGFGPMVDDRVIFSNYTARSEQGKIARRPALISFTSNEFTSLVPWPKEDLEGGVDQDEVNDWNLGFATCAGLNSTAYRNRLGPDVPVFRFQYAAEFPNLNVYDWLGAYHNSETPLIFGTYGLLDHIANTTEFQIEVSHSMQDHILAFAEDPFNGPQALGWQPMDTRLANGGDLLRFGGSSGEVFVHVDGIELDGVCLGIREHDPFP</sequence>
<protein>
    <recommendedName>
        <fullName evidence="2">Carboxylesterase type B domain-containing protein</fullName>
    </recommendedName>
</protein>
<evidence type="ECO:0000313" key="4">
    <source>
        <dbReference type="Proteomes" id="UP000288725"/>
    </source>
</evidence>
<feature type="transmembrane region" description="Helical" evidence="1">
    <location>
        <begin position="126"/>
        <end position="145"/>
    </location>
</feature>
<organism evidence="3 4">
    <name type="scientific">Verticillium dahliae</name>
    <name type="common">Verticillium wilt</name>
    <dbReference type="NCBI Taxonomy" id="27337"/>
    <lineage>
        <taxon>Eukaryota</taxon>
        <taxon>Fungi</taxon>
        <taxon>Dikarya</taxon>
        <taxon>Ascomycota</taxon>
        <taxon>Pezizomycotina</taxon>
        <taxon>Sordariomycetes</taxon>
        <taxon>Hypocreomycetidae</taxon>
        <taxon>Glomerellales</taxon>
        <taxon>Plectosphaerellaceae</taxon>
        <taxon>Verticillium</taxon>
    </lineage>
</organism>
<dbReference type="Proteomes" id="UP000288725">
    <property type="component" value="Unassembled WGS sequence"/>
</dbReference>
<evidence type="ECO:0000259" key="2">
    <source>
        <dbReference type="Pfam" id="PF00135"/>
    </source>
</evidence>
<gene>
    <name evidence="3" type="ORF">VDGE_04322</name>
</gene>
<proteinExistence type="predicted"/>
<feature type="transmembrane region" description="Helical" evidence="1">
    <location>
        <begin position="152"/>
        <end position="169"/>
    </location>
</feature>
<dbReference type="PANTHER" id="PTHR11559">
    <property type="entry name" value="CARBOXYLESTERASE"/>
    <property type="match status" value="1"/>
</dbReference>
<keyword evidence="1" id="KW-0812">Transmembrane</keyword>
<dbReference type="InterPro" id="IPR029058">
    <property type="entry name" value="AB_hydrolase_fold"/>
</dbReference>
<name>A0A444S3E5_VERDA</name>
<dbReference type="Pfam" id="PF00135">
    <property type="entry name" value="COesterase"/>
    <property type="match status" value="1"/>
</dbReference>
<accession>A0A444S3E5</accession>
<dbReference type="InterPro" id="IPR002018">
    <property type="entry name" value="CarbesteraseB"/>
</dbReference>
<evidence type="ECO:0000256" key="1">
    <source>
        <dbReference type="SAM" id="Phobius"/>
    </source>
</evidence>
<keyword evidence="1" id="KW-1133">Transmembrane helix</keyword>
<dbReference type="Gene3D" id="3.40.50.1820">
    <property type="entry name" value="alpha/beta hydrolase"/>
    <property type="match status" value="2"/>
</dbReference>
<dbReference type="InterPro" id="IPR050309">
    <property type="entry name" value="Type-B_Carboxylest/Lipase"/>
</dbReference>
<keyword evidence="1" id="KW-0472">Membrane</keyword>
<dbReference type="SUPFAM" id="SSF53474">
    <property type="entry name" value="alpha/beta-Hydrolases"/>
    <property type="match status" value="1"/>
</dbReference>
<feature type="transmembrane region" description="Helical" evidence="1">
    <location>
        <begin position="34"/>
        <end position="58"/>
    </location>
</feature>
<dbReference type="EMBL" id="RSDZ01000031">
    <property type="protein sequence ID" value="RXG47908.1"/>
    <property type="molecule type" value="Genomic_DNA"/>
</dbReference>
<reference evidence="3 4" key="1">
    <citation type="submission" date="2018-12" db="EMBL/GenBank/DDBJ databases">
        <title>Genome of Verticillium dahliae isolate Getta Getta.</title>
        <authorList>
            <person name="Gardiner D.M."/>
        </authorList>
    </citation>
    <scope>NUCLEOTIDE SEQUENCE [LARGE SCALE GENOMIC DNA]</scope>
    <source>
        <strain evidence="3 4">Getta Getta</strain>
    </source>
</reference>
<dbReference type="AlphaFoldDB" id="A0A444S3E5"/>
<comment type="caution">
    <text evidence="3">The sequence shown here is derived from an EMBL/GenBank/DDBJ whole genome shotgun (WGS) entry which is preliminary data.</text>
</comment>